<dbReference type="InterPro" id="IPR050928">
    <property type="entry name" value="ATP-dep_Zn_Metalloprotease"/>
</dbReference>
<dbReference type="InterPro" id="IPR003960">
    <property type="entry name" value="ATPase_AAA_CS"/>
</dbReference>
<evidence type="ECO:0000313" key="9">
    <source>
        <dbReference type="EMBL" id="KAF9078629.1"/>
    </source>
</evidence>
<dbReference type="SUPFAM" id="SSF140990">
    <property type="entry name" value="FtsH protease domain-like"/>
    <property type="match status" value="1"/>
</dbReference>
<comment type="caution">
    <text evidence="9">The sequence shown here is derived from an EMBL/GenBank/DDBJ whole genome shotgun (WGS) entry which is preliminary data.</text>
</comment>
<evidence type="ECO:0000259" key="8">
    <source>
        <dbReference type="Pfam" id="PF01434"/>
    </source>
</evidence>
<dbReference type="Pfam" id="PF01434">
    <property type="entry name" value="Peptidase_M41"/>
    <property type="match status" value="1"/>
</dbReference>
<gene>
    <name evidence="9" type="ORF">BDP27DRAFT_1388399</name>
</gene>
<dbReference type="Gene3D" id="1.20.58.760">
    <property type="entry name" value="Peptidase M41"/>
    <property type="match status" value="1"/>
</dbReference>
<keyword evidence="6" id="KW-0482">Metalloprotease</keyword>
<evidence type="ECO:0000256" key="3">
    <source>
        <dbReference type="ARBA" id="ARBA00022741"/>
    </source>
</evidence>
<evidence type="ECO:0000256" key="4">
    <source>
        <dbReference type="ARBA" id="ARBA00022833"/>
    </source>
</evidence>
<keyword evidence="6" id="KW-0645">Protease</keyword>
<evidence type="ECO:0000256" key="5">
    <source>
        <dbReference type="ARBA" id="ARBA00022840"/>
    </source>
</evidence>
<dbReference type="GO" id="GO:0034982">
    <property type="term" value="P:mitochondrial protein processing"/>
    <property type="evidence" value="ECO:0007669"/>
    <property type="project" value="TreeGrafter"/>
</dbReference>
<evidence type="ECO:0000256" key="2">
    <source>
        <dbReference type="ARBA" id="ARBA00022723"/>
    </source>
</evidence>
<dbReference type="GO" id="GO:0046872">
    <property type="term" value="F:metal ion binding"/>
    <property type="evidence" value="ECO:0007669"/>
    <property type="project" value="UniProtKB-KW"/>
</dbReference>
<dbReference type="InterPro" id="IPR027417">
    <property type="entry name" value="P-loop_NTPase"/>
</dbReference>
<keyword evidence="3" id="KW-0547">Nucleotide-binding</keyword>
<evidence type="ECO:0000256" key="6">
    <source>
        <dbReference type="ARBA" id="ARBA00023049"/>
    </source>
</evidence>
<keyword evidence="6" id="KW-0378">Hydrolase</keyword>
<dbReference type="Proteomes" id="UP000772434">
    <property type="component" value="Unassembled WGS sequence"/>
</dbReference>
<dbReference type="PANTHER" id="PTHR43655">
    <property type="entry name" value="ATP-DEPENDENT PROTEASE"/>
    <property type="match status" value="1"/>
</dbReference>
<feature type="region of interest" description="Disordered" evidence="7">
    <location>
        <begin position="1"/>
        <end position="26"/>
    </location>
</feature>
<keyword evidence="4" id="KW-0862">Zinc</keyword>
<evidence type="ECO:0000256" key="1">
    <source>
        <dbReference type="ARBA" id="ARBA00001947"/>
    </source>
</evidence>
<dbReference type="Gene3D" id="1.10.8.60">
    <property type="match status" value="1"/>
</dbReference>
<keyword evidence="5" id="KW-0067">ATP-binding</keyword>
<dbReference type="GO" id="GO:0005745">
    <property type="term" value="C:m-AAA complex"/>
    <property type="evidence" value="ECO:0007669"/>
    <property type="project" value="TreeGrafter"/>
</dbReference>
<dbReference type="GO" id="GO:0004176">
    <property type="term" value="F:ATP-dependent peptidase activity"/>
    <property type="evidence" value="ECO:0007669"/>
    <property type="project" value="InterPro"/>
</dbReference>
<reference evidence="9" key="1">
    <citation type="submission" date="2020-11" db="EMBL/GenBank/DDBJ databases">
        <authorList>
            <consortium name="DOE Joint Genome Institute"/>
            <person name="Ahrendt S."/>
            <person name="Riley R."/>
            <person name="Andreopoulos W."/>
            <person name="Labutti K."/>
            <person name="Pangilinan J."/>
            <person name="Ruiz-Duenas F.J."/>
            <person name="Barrasa J.M."/>
            <person name="Sanchez-Garcia M."/>
            <person name="Camarero S."/>
            <person name="Miyauchi S."/>
            <person name="Serrano A."/>
            <person name="Linde D."/>
            <person name="Babiker R."/>
            <person name="Drula E."/>
            <person name="Ayuso-Fernandez I."/>
            <person name="Pacheco R."/>
            <person name="Padilla G."/>
            <person name="Ferreira P."/>
            <person name="Barriuso J."/>
            <person name="Kellner H."/>
            <person name="Castanera R."/>
            <person name="Alfaro M."/>
            <person name="Ramirez L."/>
            <person name="Pisabarro A.G."/>
            <person name="Kuo A."/>
            <person name="Tritt A."/>
            <person name="Lipzen A."/>
            <person name="He G."/>
            <person name="Yan M."/>
            <person name="Ng V."/>
            <person name="Cullen D."/>
            <person name="Martin F."/>
            <person name="Rosso M.-N."/>
            <person name="Henrissat B."/>
            <person name="Hibbett D."/>
            <person name="Martinez A.T."/>
            <person name="Grigoriev I.V."/>
        </authorList>
    </citation>
    <scope>NUCLEOTIDE SEQUENCE</scope>
    <source>
        <strain evidence="9">AH 40177</strain>
    </source>
</reference>
<dbReference type="PANTHER" id="PTHR43655:SF2">
    <property type="entry name" value="AFG3 LIKE MATRIX AAA PEPTIDASE SUBUNIT 2, ISOFORM A"/>
    <property type="match status" value="1"/>
</dbReference>
<organism evidence="9 10">
    <name type="scientific">Rhodocollybia butyracea</name>
    <dbReference type="NCBI Taxonomy" id="206335"/>
    <lineage>
        <taxon>Eukaryota</taxon>
        <taxon>Fungi</taxon>
        <taxon>Dikarya</taxon>
        <taxon>Basidiomycota</taxon>
        <taxon>Agaricomycotina</taxon>
        <taxon>Agaricomycetes</taxon>
        <taxon>Agaricomycetidae</taxon>
        <taxon>Agaricales</taxon>
        <taxon>Marasmiineae</taxon>
        <taxon>Omphalotaceae</taxon>
        <taxon>Rhodocollybia</taxon>
    </lineage>
</organism>
<dbReference type="AlphaFoldDB" id="A0A9P5Q546"/>
<dbReference type="OrthoDB" id="1413014at2759"/>
<feature type="domain" description="Peptidase M41" evidence="8">
    <location>
        <begin position="354"/>
        <end position="409"/>
    </location>
</feature>
<name>A0A9P5Q546_9AGAR</name>
<comment type="cofactor">
    <cofactor evidence="1">
        <name>Zn(2+)</name>
        <dbReference type="ChEBI" id="CHEBI:29105"/>
    </cofactor>
</comment>
<dbReference type="GO" id="GO:0016887">
    <property type="term" value="F:ATP hydrolysis activity"/>
    <property type="evidence" value="ECO:0007669"/>
    <property type="project" value="InterPro"/>
</dbReference>
<dbReference type="GO" id="GO:0005524">
    <property type="term" value="F:ATP binding"/>
    <property type="evidence" value="ECO:0007669"/>
    <property type="project" value="UniProtKB-KW"/>
</dbReference>
<dbReference type="GO" id="GO:0004222">
    <property type="term" value="F:metalloendopeptidase activity"/>
    <property type="evidence" value="ECO:0007669"/>
    <property type="project" value="InterPro"/>
</dbReference>
<dbReference type="Gene3D" id="3.40.1690.20">
    <property type="match status" value="1"/>
</dbReference>
<evidence type="ECO:0000256" key="7">
    <source>
        <dbReference type="SAM" id="MobiDB-lite"/>
    </source>
</evidence>
<keyword evidence="2" id="KW-0479">Metal-binding</keyword>
<dbReference type="EMBL" id="JADNRY010000001">
    <property type="protein sequence ID" value="KAF9078629.1"/>
    <property type="molecule type" value="Genomic_DNA"/>
</dbReference>
<evidence type="ECO:0000313" key="10">
    <source>
        <dbReference type="Proteomes" id="UP000772434"/>
    </source>
</evidence>
<dbReference type="SUPFAM" id="SSF52540">
    <property type="entry name" value="P-loop containing nucleoside triphosphate hydrolases"/>
    <property type="match status" value="1"/>
</dbReference>
<proteinExistence type="predicted"/>
<accession>A0A9P5Q546</accession>
<keyword evidence="10" id="KW-1185">Reference proteome</keyword>
<dbReference type="PROSITE" id="PS00674">
    <property type="entry name" value="AAA"/>
    <property type="match status" value="1"/>
</dbReference>
<protein>
    <recommendedName>
        <fullName evidence="8">Peptidase M41 domain-containing protein</fullName>
    </recommendedName>
</protein>
<dbReference type="InterPro" id="IPR037219">
    <property type="entry name" value="Peptidase_M41-like"/>
</dbReference>
<sequence length="436" mass="47721">MKKPSLGKNSCKGTPHPTEGGSGGSGGGLIGSLVSLSSSSRGIPWQGFRTVTFLDKGLADKLIVHGHKVSSNLTRTRPGTRGRLAGDSSSVDTGDFYFSIGNVDAFESRLDGAQQELDSPRIVSLVYTDEVSTFRILFELAPTIAVIGFLYCRAKLFNKDTQVKVKFKDVAGMDETKQKIMKFIQFLKEPSKYERRFRVEPFFLVCRAQIRLELLCRRNFRPIPSVSGSELVEMFVGVGSTRGNDKPESTQPTSGGFETIEYVVVLAGTNRADILDPALMRPETGSAHAGFPGADIANVCNEVALRAACKNSESVESFHFDGAIERVIFLEHVDPVLKVSIIVYLPPDRYLQSSLCLGGRVSVEIFFGVDITGGAQDDLQKVTRYAFEACANYGWTKSFSKKTAKASGSEVRKMITTRALLNKEDLEKLAELLLAK</sequence>
<dbReference type="InterPro" id="IPR000642">
    <property type="entry name" value="Peptidase_M41"/>
</dbReference>